<sequence length="475" mass="53541">MAMALRKLFGCLLLLFVFIQSANATHILSGEIIYQADTTDTANPLHYFYKLIIYQDGNSVADMPFSTLYFGDGTFATSARTSKVLVNNSCDLVFRSTYYFENTFTGPGSFTTIYREVNRYYNQNMDNSIDQAYVITAQINIDLFDEINRSPRFILPIMPCAIQHQPYHHSLATTDPDHDSLVYELITPLTSTNSNENFSVKNVTGYTLPQQVSLNAGNGEFIWDKPTLLGRYSFAVRVNEYRNKYLVGTVMRDFVINVVPGPDNFTHSFTVENRSELSITDENQIFLTAGQPIKIKVKYHTTGQSKQLFIFSELFFGSETIPFDTIATEDGILAEITLNPEESWRRSQPYILVLRGISEVNGTLVQQDFTLTLLAKPELVSGGIGEGPGEADPGKEGGFVVYPNPAQEFVWVKSKRELPRLHYRLYNALQQVILQTKLNLGTTRIPLPPVATGIYFYQISAENGKVLQSGKLYVR</sequence>
<keyword evidence="1" id="KW-0732">Signal</keyword>
<keyword evidence="4" id="KW-1185">Reference proteome</keyword>
<reference evidence="3 4" key="1">
    <citation type="submission" date="2018-03" db="EMBL/GenBank/DDBJ databases">
        <title>Adhaeribacter sp. HMF7605 Genome sequencing and assembly.</title>
        <authorList>
            <person name="Kang H."/>
            <person name="Kang J."/>
            <person name="Cha I."/>
            <person name="Kim H."/>
            <person name="Joh K."/>
        </authorList>
    </citation>
    <scope>NUCLEOTIDE SEQUENCE [LARGE SCALE GENOMIC DNA]</scope>
    <source>
        <strain evidence="3 4">HMF7605</strain>
    </source>
</reference>
<protein>
    <recommendedName>
        <fullName evidence="2">Secretion system C-terminal sorting domain-containing protein</fullName>
    </recommendedName>
</protein>
<dbReference type="InterPro" id="IPR026444">
    <property type="entry name" value="Secre_tail"/>
</dbReference>
<feature type="signal peptide" evidence="1">
    <location>
        <begin position="1"/>
        <end position="22"/>
    </location>
</feature>
<dbReference type="RefSeq" id="WP_106931619.1">
    <property type="nucleotide sequence ID" value="NZ_PYFT01000001.1"/>
</dbReference>
<comment type="caution">
    <text evidence="3">The sequence shown here is derived from an EMBL/GenBank/DDBJ whole genome shotgun (WGS) entry which is preliminary data.</text>
</comment>
<dbReference type="Pfam" id="PF18962">
    <property type="entry name" value="Por_Secre_tail"/>
    <property type="match status" value="1"/>
</dbReference>
<evidence type="ECO:0000259" key="2">
    <source>
        <dbReference type="Pfam" id="PF18962"/>
    </source>
</evidence>
<dbReference type="AlphaFoldDB" id="A0A2T2YIW6"/>
<evidence type="ECO:0000256" key="1">
    <source>
        <dbReference type="SAM" id="SignalP"/>
    </source>
</evidence>
<accession>A0A2T2YIW6</accession>
<proteinExistence type="predicted"/>
<evidence type="ECO:0000313" key="4">
    <source>
        <dbReference type="Proteomes" id="UP000240357"/>
    </source>
</evidence>
<feature type="domain" description="Secretion system C-terminal sorting" evidence="2">
    <location>
        <begin position="401"/>
        <end position="467"/>
    </location>
</feature>
<feature type="chain" id="PRO_5015598711" description="Secretion system C-terminal sorting domain-containing protein" evidence="1">
    <location>
        <begin position="23"/>
        <end position="475"/>
    </location>
</feature>
<gene>
    <name evidence="3" type="ORF">AHMF7605_18980</name>
</gene>
<dbReference type="Proteomes" id="UP000240357">
    <property type="component" value="Unassembled WGS sequence"/>
</dbReference>
<name>A0A2T2YIW6_9BACT</name>
<evidence type="ECO:0000313" key="3">
    <source>
        <dbReference type="EMBL" id="PSR55439.1"/>
    </source>
</evidence>
<dbReference type="NCBIfam" id="TIGR04183">
    <property type="entry name" value="Por_Secre_tail"/>
    <property type="match status" value="1"/>
</dbReference>
<dbReference type="EMBL" id="PYFT01000001">
    <property type="protein sequence ID" value="PSR55439.1"/>
    <property type="molecule type" value="Genomic_DNA"/>
</dbReference>
<organism evidence="3 4">
    <name type="scientific">Adhaeribacter arboris</name>
    <dbReference type="NCBI Taxonomy" id="2072846"/>
    <lineage>
        <taxon>Bacteria</taxon>
        <taxon>Pseudomonadati</taxon>
        <taxon>Bacteroidota</taxon>
        <taxon>Cytophagia</taxon>
        <taxon>Cytophagales</taxon>
        <taxon>Hymenobacteraceae</taxon>
        <taxon>Adhaeribacter</taxon>
    </lineage>
</organism>
<dbReference type="OrthoDB" id="1123245at2"/>